<gene>
    <name evidence="3" type="ORF">AVDCRST_MAG26-350</name>
</gene>
<dbReference type="EMBL" id="CADCTK010000083">
    <property type="protein sequence ID" value="CAA9216832.1"/>
    <property type="molecule type" value="Genomic_DNA"/>
</dbReference>
<dbReference type="GO" id="GO:0004089">
    <property type="term" value="F:carbonate dehydratase activity"/>
    <property type="evidence" value="ECO:0007669"/>
    <property type="project" value="UniProtKB-EC"/>
</dbReference>
<reference evidence="3" key="1">
    <citation type="submission" date="2020-02" db="EMBL/GenBank/DDBJ databases">
        <authorList>
            <person name="Meier V. D."/>
        </authorList>
    </citation>
    <scope>NUCLEOTIDE SEQUENCE</scope>
    <source>
        <strain evidence="3">AVDCRST_MAG26</strain>
    </source>
</reference>
<organism evidence="3">
    <name type="scientific">uncultured Chloroflexia bacterium</name>
    <dbReference type="NCBI Taxonomy" id="1672391"/>
    <lineage>
        <taxon>Bacteria</taxon>
        <taxon>Bacillati</taxon>
        <taxon>Chloroflexota</taxon>
        <taxon>Chloroflexia</taxon>
        <taxon>environmental samples</taxon>
    </lineage>
</organism>
<feature type="binding site" evidence="2">
    <location>
        <position position="68"/>
    </location>
    <ligand>
        <name>Zn(2+)</name>
        <dbReference type="ChEBI" id="CHEBI:29105"/>
    </ligand>
</feature>
<keyword evidence="2" id="KW-0862">Zinc</keyword>
<dbReference type="InterPro" id="IPR001765">
    <property type="entry name" value="Carbonic_anhydrase"/>
</dbReference>
<keyword evidence="2" id="KW-0479">Metal-binding</keyword>
<dbReference type="SUPFAM" id="SSF53056">
    <property type="entry name" value="beta-carbonic anhydrase, cab"/>
    <property type="match status" value="1"/>
</dbReference>
<feature type="binding site" evidence="2">
    <location>
        <position position="121"/>
    </location>
    <ligand>
        <name>Zn(2+)</name>
        <dbReference type="ChEBI" id="CHEBI:29105"/>
    </ligand>
</feature>
<feature type="binding site" evidence="2">
    <location>
        <position position="70"/>
    </location>
    <ligand>
        <name>Zn(2+)</name>
        <dbReference type="ChEBI" id="CHEBI:29105"/>
    </ligand>
</feature>
<dbReference type="SMART" id="SM00947">
    <property type="entry name" value="Pro_CA"/>
    <property type="match status" value="1"/>
</dbReference>
<accession>A0A6J4H8T4</accession>
<evidence type="ECO:0000256" key="2">
    <source>
        <dbReference type="PIRSR" id="PIRSR601765-1"/>
    </source>
</evidence>
<evidence type="ECO:0000256" key="1">
    <source>
        <dbReference type="ARBA" id="ARBA00006217"/>
    </source>
</evidence>
<dbReference type="PANTHER" id="PTHR11002:SF79">
    <property type="entry name" value="CARBONIC ANHYDRASE 2"/>
    <property type="match status" value="1"/>
</dbReference>
<comment type="similarity">
    <text evidence="1">Belongs to the beta-class carbonic anhydrase family.</text>
</comment>
<sequence>MTDQVTENEEQASEDRNARRALTPDGALALLLEGNRRYLDESVSPHDYSARGIALVKEHAPIAAILGCGDARVGAELIFDRGPGDLFMVRVAGNFLSDYGLASMEYCVAFLDVPLLMVLGHTHCGAVTSAIRVVQDNVDLPGRLFVLIDAIEPSVLHAQMTEPDDLLRAATEENVRRQVRRLRTISPVINAAREADRVKVVGAIYDMETGSVSLLD</sequence>
<dbReference type="EC" id="4.2.1.1" evidence="3"/>
<feature type="binding site" evidence="2">
    <location>
        <position position="124"/>
    </location>
    <ligand>
        <name>Zn(2+)</name>
        <dbReference type="ChEBI" id="CHEBI:29105"/>
    </ligand>
</feature>
<evidence type="ECO:0000313" key="3">
    <source>
        <dbReference type="EMBL" id="CAA9216832.1"/>
    </source>
</evidence>
<dbReference type="PANTHER" id="PTHR11002">
    <property type="entry name" value="CARBONIC ANHYDRASE"/>
    <property type="match status" value="1"/>
</dbReference>
<protein>
    <submittedName>
        <fullName evidence="3">Carbonic anhydrase, beta class</fullName>
        <ecNumber evidence="3">4.2.1.1</ecNumber>
    </submittedName>
</protein>
<name>A0A6J4H8T4_9CHLR</name>
<proteinExistence type="inferred from homology"/>
<dbReference type="Gene3D" id="3.40.1050.10">
    <property type="entry name" value="Carbonic anhydrase"/>
    <property type="match status" value="1"/>
</dbReference>
<dbReference type="Pfam" id="PF00484">
    <property type="entry name" value="Pro_CA"/>
    <property type="match status" value="1"/>
</dbReference>
<dbReference type="GO" id="GO:0008270">
    <property type="term" value="F:zinc ion binding"/>
    <property type="evidence" value="ECO:0007669"/>
    <property type="project" value="InterPro"/>
</dbReference>
<dbReference type="InterPro" id="IPR036874">
    <property type="entry name" value="Carbonic_anhydrase_sf"/>
</dbReference>
<dbReference type="AlphaFoldDB" id="A0A6J4H8T4"/>
<keyword evidence="3" id="KW-0456">Lyase</keyword>
<comment type="cofactor">
    <cofactor evidence="2">
        <name>Zn(2+)</name>
        <dbReference type="ChEBI" id="CHEBI:29105"/>
    </cofactor>
    <text evidence="2">Binds 1 zinc ion per subunit.</text>
</comment>